<evidence type="ECO:0000256" key="6">
    <source>
        <dbReference type="SAM" id="MobiDB-lite"/>
    </source>
</evidence>
<keyword evidence="4" id="KW-0560">Oxidoreductase</keyword>
<dbReference type="Proteomes" id="UP001283341">
    <property type="component" value="Unassembled WGS sequence"/>
</dbReference>
<evidence type="ECO:0000256" key="5">
    <source>
        <dbReference type="ARBA" id="ARBA00023033"/>
    </source>
</evidence>
<comment type="caution">
    <text evidence="8">The sequence shown here is derived from an EMBL/GenBank/DDBJ whole genome shotgun (WGS) entry which is preliminary data.</text>
</comment>
<dbReference type="PANTHER" id="PTHR47178">
    <property type="entry name" value="MONOOXYGENASE, FAD-BINDING"/>
    <property type="match status" value="1"/>
</dbReference>
<reference evidence="8" key="1">
    <citation type="journal article" date="2023" name="Mol. Phylogenet. Evol.">
        <title>Genome-scale phylogeny and comparative genomics of the fungal order Sordariales.</title>
        <authorList>
            <person name="Hensen N."/>
            <person name="Bonometti L."/>
            <person name="Westerberg I."/>
            <person name="Brannstrom I.O."/>
            <person name="Guillou S."/>
            <person name="Cros-Aarteil S."/>
            <person name="Calhoun S."/>
            <person name="Haridas S."/>
            <person name="Kuo A."/>
            <person name="Mondo S."/>
            <person name="Pangilinan J."/>
            <person name="Riley R."/>
            <person name="LaButti K."/>
            <person name="Andreopoulos B."/>
            <person name="Lipzen A."/>
            <person name="Chen C."/>
            <person name="Yan M."/>
            <person name="Daum C."/>
            <person name="Ng V."/>
            <person name="Clum A."/>
            <person name="Steindorff A."/>
            <person name="Ohm R.A."/>
            <person name="Martin F."/>
            <person name="Silar P."/>
            <person name="Natvig D.O."/>
            <person name="Lalanne C."/>
            <person name="Gautier V."/>
            <person name="Ament-Velasquez S.L."/>
            <person name="Kruys A."/>
            <person name="Hutchinson M.I."/>
            <person name="Powell A.J."/>
            <person name="Barry K."/>
            <person name="Miller A.N."/>
            <person name="Grigoriev I.V."/>
            <person name="Debuchy R."/>
            <person name="Gladieux P."/>
            <person name="Hiltunen Thoren M."/>
            <person name="Johannesson H."/>
        </authorList>
    </citation>
    <scope>NUCLEOTIDE SEQUENCE</scope>
    <source>
        <strain evidence="8">CBS 118394</strain>
    </source>
</reference>
<keyword evidence="2" id="KW-0285">Flavoprotein</keyword>
<feature type="domain" description="FAD-binding" evidence="7">
    <location>
        <begin position="128"/>
        <end position="361"/>
    </location>
</feature>
<gene>
    <name evidence="8" type="ORF">B0H66DRAFT_581072</name>
</gene>
<dbReference type="SUPFAM" id="SSF53335">
    <property type="entry name" value="S-adenosyl-L-methionine-dependent methyltransferases"/>
    <property type="match status" value="1"/>
</dbReference>
<feature type="compositionally biased region" description="Acidic residues" evidence="6">
    <location>
        <begin position="456"/>
        <end position="467"/>
    </location>
</feature>
<evidence type="ECO:0000256" key="2">
    <source>
        <dbReference type="ARBA" id="ARBA00022630"/>
    </source>
</evidence>
<evidence type="ECO:0000256" key="4">
    <source>
        <dbReference type="ARBA" id="ARBA00023002"/>
    </source>
</evidence>
<dbReference type="Pfam" id="PF01494">
    <property type="entry name" value="FAD_binding_3"/>
    <property type="match status" value="1"/>
</dbReference>
<dbReference type="PRINTS" id="PR00420">
    <property type="entry name" value="RNGMNOXGNASE"/>
</dbReference>
<dbReference type="Gene3D" id="3.50.50.60">
    <property type="entry name" value="FAD/NAD(P)-binding domain"/>
    <property type="match status" value="1"/>
</dbReference>
<feature type="region of interest" description="Disordered" evidence="6">
    <location>
        <begin position="383"/>
        <end position="481"/>
    </location>
</feature>
<dbReference type="CDD" id="cd02440">
    <property type="entry name" value="AdoMet_MTases"/>
    <property type="match status" value="1"/>
</dbReference>
<comment type="cofactor">
    <cofactor evidence="1">
        <name>FAD</name>
        <dbReference type="ChEBI" id="CHEBI:57692"/>
    </cofactor>
</comment>
<dbReference type="AlphaFoldDB" id="A0AAE0IK89"/>
<evidence type="ECO:0000313" key="8">
    <source>
        <dbReference type="EMBL" id="KAK3326711.1"/>
    </source>
</evidence>
<proteinExistence type="predicted"/>
<keyword evidence="9" id="KW-1185">Reference proteome</keyword>
<organism evidence="8 9">
    <name type="scientific">Apodospora peruviana</name>
    <dbReference type="NCBI Taxonomy" id="516989"/>
    <lineage>
        <taxon>Eukaryota</taxon>
        <taxon>Fungi</taxon>
        <taxon>Dikarya</taxon>
        <taxon>Ascomycota</taxon>
        <taxon>Pezizomycotina</taxon>
        <taxon>Sordariomycetes</taxon>
        <taxon>Sordariomycetidae</taxon>
        <taxon>Sordariales</taxon>
        <taxon>Lasiosphaeriaceae</taxon>
        <taxon>Apodospora</taxon>
    </lineage>
</organism>
<dbReference type="InterPro" id="IPR002938">
    <property type="entry name" value="FAD-bd"/>
</dbReference>
<keyword evidence="5" id="KW-0503">Monooxygenase</keyword>
<dbReference type="EMBL" id="JAUEDM010000002">
    <property type="protein sequence ID" value="KAK3326711.1"/>
    <property type="molecule type" value="Genomic_DNA"/>
</dbReference>
<keyword evidence="3" id="KW-0274">FAD</keyword>
<evidence type="ECO:0000313" key="9">
    <source>
        <dbReference type="Proteomes" id="UP001283341"/>
    </source>
</evidence>
<dbReference type="InterPro" id="IPR036188">
    <property type="entry name" value="FAD/NAD-bd_sf"/>
</dbReference>
<feature type="compositionally biased region" description="Low complexity" evidence="6">
    <location>
        <begin position="423"/>
        <end position="451"/>
    </location>
</feature>
<dbReference type="SUPFAM" id="SSF51905">
    <property type="entry name" value="FAD/NAD(P)-binding domain"/>
    <property type="match status" value="1"/>
</dbReference>
<dbReference type="Pfam" id="PF13450">
    <property type="entry name" value="NAD_binding_8"/>
    <property type="match status" value="1"/>
</dbReference>
<reference evidence="8" key="2">
    <citation type="submission" date="2023-06" db="EMBL/GenBank/DDBJ databases">
        <authorList>
            <consortium name="Lawrence Berkeley National Laboratory"/>
            <person name="Haridas S."/>
            <person name="Hensen N."/>
            <person name="Bonometti L."/>
            <person name="Westerberg I."/>
            <person name="Brannstrom I.O."/>
            <person name="Guillou S."/>
            <person name="Cros-Aarteil S."/>
            <person name="Calhoun S."/>
            <person name="Kuo A."/>
            <person name="Mondo S."/>
            <person name="Pangilinan J."/>
            <person name="Riley R."/>
            <person name="Labutti K."/>
            <person name="Andreopoulos B."/>
            <person name="Lipzen A."/>
            <person name="Chen C."/>
            <person name="Yanf M."/>
            <person name="Daum C."/>
            <person name="Ng V."/>
            <person name="Clum A."/>
            <person name="Steindorff A."/>
            <person name="Ohm R."/>
            <person name="Martin F."/>
            <person name="Silar P."/>
            <person name="Natvig D."/>
            <person name="Lalanne C."/>
            <person name="Gautier V."/>
            <person name="Ament-Velasquez S.L."/>
            <person name="Kruys A."/>
            <person name="Hutchinson M.I."/>
            <person name="Powell A.J."/>
            <person name="Barry K."/>
            <person name="Miller A.N."/>
            <person name="Grigoriev I.V."/>
            <person name="Debuchy R."/>
            <person name="Gladieux P."/>
            <person name="Thoren M.H."/>
            <person name="Johannesson H."/>
        </authorList>
    </citation>
    <scope>NUCLEOTIDE SEQUENCE</scope>
    <source>
        <strain evidence="8">CBS 118394</strain>
    </source>
</reference>
<evidence type="ECO:0000256" key="1">
    <source>
        <dbReference type="ARBA" id="ARBA00001974"/>
    </source>
</evidence>
<dbReference type="Pfam" id="PF13489">
    <property type="entry name" value="Methyltransf_23"/>
    <property type="match status" value="1"/>
</dbReference>
<dbReference type="InterPro" id="IPR029063">
    <property type="entry name" value="SAM-dependent_MTases_sf"/>
</dbReference>
<sequence length="773" mass="84991">MGATSTKTPDEKPTVAIVGAGLTGLLTAHGLTQKGFNVVLFEREASLNARPRDWTIVIHWAMPMFLDLLPEEIRKNVPKGVCNPHLDSDELAESITAYSGDNGEKLFNNPMPGARRVSRQKLRGVMVEGLDIRWGKRLIGIDDDDAEEKVKIRFEDGETFEVDYVLGTDGPASKLRELLFPGDEAAARVRGSGFMIATCITKAGQCSRTVEIANMYVPDPEDKSTWTSWWVKIFAGTAAELPVKNQGQEALDYLKKTTPTLAEPFRSYIHSTPDGSLCYIDEMKYWASLPFDNRRGRVTLAGDAAHPMLVYRGQGFQHAVLDARNYVDALVKIRDEGEDREKVIAAYDVEMVERGHKAVNESVREAELSMRAESISSMLMARKGHGRPNMGLTDGAASPKGKSKSPTLPPPIASKSPSPLPQATTTSGGPGSPAGSPDAAAAAEESVGIEAATEHDLDDENEFDLSDGFDTNSASGSTSATSSIYAHTVEHGRRYQHFKNGRYPIPNDDAELNREDMKHAMLLEITDGELYYAPIGDNPQQILDIGTGTGIWAIDIGDRFPSARVRGIDISPVQPAWVPPNVDFLVDDCENDWLSRDVDFAHFRFMITVLKNKPLVLQNAFTALKPGGWIELQELSGEPLCDDGTMPDNDPVKYVYDLTETGFAKFGMNIKIPKILGPMLEEAGFTNIKCIVKKVPIGVWAKDKTQRLIGMYQKIAVLDFLPVMAGRPFDAAGLSPVEAQVTVAHARKALEDTSVHRYFNYYFWYAQKPTSGT</sequence>
<accession>A0AAE0IK89</accession>
<dbReference type="GO" id="GO:0071949">
    <property type="term" value="F:FAD binding"/>
    <property type="evidence" value="ECO:0007669"/>
    <property type="project" value="InterPro"/>
</dbReference>
<protein>
    <recommendedName>
        <fullName evidence="7">FAD-binding domain-containing protein</fullName>
    </recommendedName>
</protein>
<dbReference type="Gene3D" id="3.40.50.150">
    <property type="entry name" value="Vaccinia Virus protein VP39"/>
    <property type="match status" value="1"/>
</dbReference>
<dbReference type="PANTHER" id="PTHR47178:SF3">
    <property type="entry name" value="FAD-BINDING DOMAIN-CONTAINING PROTEIN"/>
    <property type="match status" value="1"/>
</dbReference>
<name>A0AAE0IK89_9PEZI</name>
<dbReference type="GO" id="GO:0004497">
    <property type="term" value="F:monooxygenase activity"/>
    <property type="evidence" value="ECO:0007669"/>
    <property type="project" value="UniProtKB-KW"/>
</dbReference>
<evidence type="ECO:0000256" key="3">
    <source>
        <dbReference type="ARBA" id="ARBA00022827"/>
    </source>
</evidence>
<evidence type="ECO:0000259" key="7">
    <source>
        <dbReference type="Pfam" id="PF01494"/>
    </source>
</evidence>